<accession>A0A0G0I1D1</accession>
<gene>
    <name evidence="2" type="ORF">US68_C0034G0002</name>
</gene>
<evidence type="ECO:0000313" key="3">
    <source>
        <dbReference type="Proteomes" id="UP000034231"/>
    </source>
</evidence>
<dbReference type="Proteomes" id="UP000034231">
    <property type="component" value="Unassembled WGS sequence"/>
</dbReference>
<comment type="caution">
    <text evidence="2">The sequence shown here is derived from an EMBL/GenBank/DDBJ whole genome shotgun (WGS) entry which is preliminary data.</text>
</comment>
<dbReference type="EMBL" id="LBTX01000034">
    <property type="protein sequence ID" value="KKQ48392.1"/>
    <property type="molecule type" value="Genomic_DNA"/>
</dbReference>
<dbReference type="AlphaFoldDB" id="A0A0G0I1D1"/>
<dbReference type="SUPFAM" id="SSF64182">
    <property type="entry name" value="DHH phosphoesterases"/>
    <property type="match status" value="1"/>
</dbReference>
<dbReference type="InterPro" id="IPR051319">
    <property type="entry name" value="Oligoribo/pAp-PDE_c-di-AMP_PDE"/>
</dbReference>
<dbReference type="PANTHER" id="PTHR47618:SF1">
    <property type="entry name" value="BIFUNCTIONAL OLIGORIBONUCLEASE AND PAP PHOSPHATASE NRNA"/>
    <property type="match status" value="1"/>
</dbReference>
<dbReference type="Gene3D" id="3.90.1640.10">
    <property type="entry name" value="inorganic pyrophosphatase (n-terminal core)"/>
    <property type="match status" value="1"/>
</dbReference>
<feature type="region of interest" description="Disordered" evidence="1">
    <location>
        <begin position="305"/>
        <end position="325"/>
    </location>
</feature>
<protein>
    <recommendedName>
        <fullName evidence="4">Exopolyphosphatase-related protein</fullName>
    </recommendedName>
</protein>
<reference evidence="2 3" key="1">
    <citation type="journal article" date="2015" name="Nature">
        <title>rRNA introns, odd ribosomes, and small enigmatic genomes across a large radiation of phyla.</title>
        <authorList>
            <person name="Brown C.T."/>
            <person name="Hug L.A."/>
            <person name="Thomas B.C."/>
            <person name="Sharon I."/>
            <person name="Castelle C.J."/>
            <person name="Singh A."/>
            <person name="Wilkins M.J."/>
            <person name="Williams K.H."/>
            <person name="Banfield J.F."/>
        </authorList>
    </citation>
    <scope>NUCLEOTIDE SEQUENCE [LARGE SCALE GENOMIC DNA]</scope>
</reference>
<name>A0A0G0I1D1_9BACT</name>
<sequence>MENSFKSVIDQASSIVIFLPMDPSLDQVAASLSLFLALKNSKPVQIVSAAPITVSLNRLIGIDKISDSAGNKNLVIGFSGYDANGIERVSYDIVENQFKLTVIPKSGVNPPKTEQLKVSYEGMSANTVLLFGGETDAHFPQLTTNSLESAKIYHIGTQPLTVDPAKVIYTFAQPMASVSELTFFLLNEAQLSIDPDTATNLLMGIEEATGNYRSQNVTPETFEITAALIRMGGRRLSGEGISKTAFPAGAVPQSPAKSSQAVEEADRISATDFADFSQKQENVQKIPALSPLTSEKEEIKEDIEEVLNPPDDWLQPKVIRGTSIN</sequence>
<organism evidence="2 3">
    <name type="scientific">Candidatus Shapirobacteria bacterium GW2011_GWE1_38_10</name>
    <dbReference type="NCBI Taxonomy" id="1618488"/>
    <lineage>
        <taxon>Bacteria</taxon>
        <taxon>Candidatus Shapironibacteriota</taxon>
    </lineage>
</organism>
<evidence type="ECO:0000256" key="1">
    <source>
        <dbReference type="SAM" id="MobiDB-lite"/>
    </source>
</evidence>
<evidence type="ECO:0000313" key="2">
    <source>
        <dbReference type="EMBL" id="KKQ48392.1"/>
    </source>
</evidence>
<proteinExistence type="predicted"/>
<dbReference type="PANTHER" id="PTHR47618">
    <property type="entry name" value="BIFUNCTIONAL OLIGORIBONUCLEASE AND PAP PHOSPHATASE NRNA"/>
    <property type="match status" value="1"/>
</dbReference>
<evidence type="ECO:0008006" key="4">
    <source>
        <dbReference type="Google" id="ProtNLM"/>
    </source>
</evidence>
<dbReference type="InterPro" id="IPR038763">
    <property type="entry name" value="DHH_sf"/>
</dbReference>